<accession>A0A087U0Z6</accession>
<proteinExistence type="inferred from homology"/>
<comment type="similarity">
    <text evidence="2">Belongs to the ITPK1 family.</text>
</comment>
<organism evidence="12 13">
    <name type="scientific">Stegodyphus mimosarum</name>
    <name type="common">African social velvet spider</name>
    <dbReference type="NCBI Taxonomy" id="407821"/>
    <lineage>
        <taxon>Eukaryota</taxon>
        <taxon>Metazoa</taxon>
        <taxon>Ecdysozoa</taxon>
        <taxon>Arthropoda</taxon>
        <taxon>Chelicerata</taxon>
        <taxon>Arachnida</taxon>
        <taxon>Araneae</taxon>
        <taxon>Araneomorphae</taxon>
        <taxon>Entelegynae</taxon>
        <taxon>Eresoidea</taxon>
        <taxon>Eresidae</taxon>
        <taxon>Stegodyphus</taxon>
    </lineage>
</organism>
<dbReference type="STRING" id="407821.A0A087U0Z6"/>
<evidence type="ECO:0000259" key="11">
    <source>
        <dbReference type="Pfam" id="PF17927"/>
    </source>
</evidence>
<evidence type="ECO:0000256" key="9">
    <source>
        <dbReference type="PIRSR" id="PIRSR038186-1"/>
    </source>
</evidence>
<dbReference type="PIRSF" id="PIRSF038186">
    <property type="entry name" value="ITPK"/>
    <property type="match status" value="1"/>
</dbReference>
<evidence type="ECO:0000313" key="13">
    <source>
        <dbReference type="Proteomes" id="UP000054359"/>
    </source>
</evidence>
<dbReference type="PANTHER" id="PTHR14217:SF1">
    <property type="entry name" value="INOSITOL-TETRAKISPHOSPHATE 1-KINASE"/>
    <property type="match status" value="1"/>
</dbReference>
<dbReference type="GO" id="GO:0032957">
    <property type="term" value="P:inositol trisphosphate metabolic process"/>
    <property type="evidence" value="ECO:0007669"/>
    <property type="project" value="InterPro"/>
</dbReference>
<dbReference type="EMBL" id="KK117641">
    <property type="protein sequence ID" value="KFM71035.1"/>
    <property type="molecule type" value="Genomic_DNA"/>
</dbReference>
<evidence type="ECO:0000313" key="12">
    <source>
        <dbReference type="EMBL" id="KFM71035.1"/>
    </source>
</evidence>
<dbReference type="Gene3D" id="3.40.50.11370">
    <property type="match status" value="1"/>
</dbReference>
<dbReference type="OrthoDB" id="6412560at2759"/>
<dbReference type="Pfam" id="PF17927">
    <property type="entry name" value="Ins134_P3_kin_N"/>
    <property type="match status" value="1"/>
</dbReference>
<dbReference type="Proteomes" id="UP000054359">
    <property type="component" value="Unassembled WGS sequence"/>
</dbReference>
<dbReference type="GO" id="GO:0000287">
    <property type="term" value="F:magnesium ion binding"/>
    <property type="evidence" value="ECO:0007669"/>
    <property type="project" value="InterPro"/>
</dbReference>
<evidence type="ECO:0000256" key="7">
    <source>
        <dbReference type="ARBA" id="ARBA00022840"/>
    </source>
</evidence>
<evidence type="ECO:0000256" key="6">
    <source>
        <dbReference type="ARBA" id="ARBA00022777"/>
    </source>
</evidence>
<evidence type="ECO:0000256" key="1">
    <source>
        <dbReference type="ARBA" id="ARBA00001946"/>
    </source>
</evidence>
<keyword evidence="3" id="KW-0808">Transferase</keyword>
<feature type="domain" description="Inositol 1,3,4-trisphosphate 5/6-kinase ATP-grasp" evidence="10">
    <location>
        <begin position="122"/>
        <end position="250"/>
    </location>
</feature>
<evidence type="ECO:0000256" key="2">
    <source>
        <dbReference type="ARBA" id="ARBA00009601"/>
    </source>
</evidence>
<evidence type="ECO:0000256" key="8">
    <source>
        <dbReference type="ARBA" id="ARBA00022842"/>
    </source>
</evidence>
<feature type="binding site" evidence="9">
    <location>
        <position position="17"/>
    </location>
    <ligand>
        <name>1D-myo-inositol 1,3,4-trisphosphate</name>
        <dbReference type="ChEBI" id="CHEBI:58414"/>
    </ligand>
</feature>
<keyword evidence="8" id="KW-0460">Magnesium</keyword>
<dbReference type="SUPFAM" id="SSF56059">
    <property type="entry name" value="Glutathione synthetase ATP-binding domain-like"/>
    <property type="match status" value="1"/>
</dbReference>
<dbReference type="InterPro" id="IPR008656">
    <property type="entry name" value="Inositol_tetrakis-P_1-kinase"/>
</dbReference>
<keyword evidence="5 9" id="KW-0547">Nucleotide-binding</keyword>
<dbReference type="InterPro" id="IPR041429">
    <property type="entry name" value="ITPK1_N"/>
</dbReference>
<gene>
    <name evidence="12" type="ORF">X975_24494</name>
</gene>
<reference evidence="12 13" key="1">
    <citation type="submission" date="2013-11" db="EMBL/GenBank/DDBJ databases">
        <title>Genome sequencing of Stegodyphus mimosarum.</title>
        <authorList>
            <person name="Bechsgaard J."/>
        </authorList>
    </citation>
    <scope>NUCLEOTIDE SEQUENCE [LARGE SCALE GENOMIC DNA]</scope>
</reference>
<feature type="binding site" evidence="9">
    <location>
        <position position="105"/>
    </location>
    <ligand>
        <name>ATP</name>
        <dbReference type="ChEBI" id="CHEBI:30616"/>
    </ligand>
</feature>
<keyword evidence="6 12" id="KW-0418">Kinase</keyword>
<feature type="binding site" evidence="9">
    <location>
        <position position="58"/>
    </location>
    <ligand>
        <name>1D-myo-inositol 1,3,4-trisphosphate</name>
        <dbReference type="ChEBI" id="CHEBI:58414"/>
    </ligand>
</feature>
<sequence>MNSFPVKRVGYWWSEKKSRKFNVSEFASVCRASGLELVKIDLTRSLEEQGPFAAIVHKLSDAIAKAAKGDEESKAVCEAFQEYSNNHPDVVIIDPLPNVGNLLDRYRQYKLVDESELRGRKDIFIPAFVELTTQNVSENLAKMQAAGVEFPIVCKPISAHGSSAHQMSLIFNEEGLKDVSPPCVAQKFINHNAILYKLFIIGNQYFIIERPSLKNFSAGDQKTIFFDSDKISKPHSASALTELDDNEECAVVGWPD</sequence>
<dbReference type="Pfam" id="PF05770">
    <property type="entry name" value="Ins134_P3_kin"/>
    <property type="match status" value="1"/>
</dbReference>
<evidence type="ECO:0000259" key="10">
    <source>
        <dbReference type="Pfam" id="PF05770"/>
    </source>
</evidence>
<dbReference type="GO" id="GO:0047325">
    <property type="term" value="F:inositol-3,4,5,6-tetrakisphosphate 1-kinase activity"/>
    <property type="evidence" value="ECO:0007669"/>
    <property type="project" value="InterPro"/>
</dbReference>
<keyword evidence="4" id="KW-0479">Metal-binding</keyword>
<evidence type="ECO:0000256" key="3">
    <source>
        <dbReference type="ARBA" id="ARBA00022679"/>
    </source>
</evidence>
<comment type="cofactor">
    <cofactor evidence="1">
        <name>Mg(2+)</name>
        <dbReference type="ChEBI" id="CHEBI:18420"/>
    </cofactor>
</comment>
<dbReference type="Gene3D" id="3.30.1490.220">
    <property type="match status" value="1"/>
</dbReference>
<dbReference type="GO" id="GO:0005737">
    <property type="term" value="C:cytoplasm"/>
    <property type="evidence" value="ECO:0007669"/>
    <property type="project" value="TreeGrafter"/>
</dbReference>
<feature type="binding site" evidence="9">
    <location>
        <position position="155"/>
    </location>
    <ligand>
        <name>ATP</name>
        <dbReference type="ChEBI" id="CHEBI:30616"/>
    </ligand>
</feature>
<dbReference type="InterPro" id="IPR040464">
    <property type="entry name" value="InsP(3)kin_ATP-grasp"/>
</dbReference>
<dbReference type="PANTHER" id="PTHR14217">
    <property type="entry name" value="INOSITOL-TETRAKISPHOSPHATE 1-KINASE"/>
    <property type="match status" value="1"/>
</dbReference>
<dbReference type="OMA" id="CKPISAH"/>
<keyword evidence="7 9" id="KW-0067">ATP-binding</keyword>
<evidence type="ECO:0000256" key="5">
    <source>
        <dbReference type="ARBA" id="ARBA00022741"/>
    </source>
</evidence>
<feature type="domain" description="Inositol-tetrakisphosphate 1-kinase N-terminal" evidence="11">
    <location>
        <begin position="8"/>
        <end position="97"/>
    </location>
</feature>
<protein>
    <submittedName>
        <fullName evidence="12">Inositol-tetrakisphosphate 1-kinase</fullName>
    </submittedName>
</protein>
<feature type="binding site" evidence="9">
    <location>
        <position position="197"/>
    </location>
    <ligand>
        <name>1D-myo-inositol 1,3,4-trisphosphate</name>
        <dbReference type="ChEBI" id="CHEBI:58414"/>
    </ligand>
</feature>
<feature type="binding site" evidence="9">
    <location>
        <position position="165"/>
    </location>
    <ligand>
        <name>1D-myo-inositol 1,3,4-trisphosphate</name>
        <dbReference type="ChEBI" id="CHEBI:58414"/>
    </ligand>
</feature>
<dbReference type="AlphaFoldDB" id="A0A087U0Z6"/>
<feature type="binding site" evidence="9">
    <location>
        <begin position="186"/>
        <end position="197"/>
    </location>
    <ligand>
        <name>ATP</name>
        <dbReference type="ChEBI" id="CHEBI:30616"/>
    </ligand>
</feature>
<keyword evidence="13" id="KW-1185">Reference proteome</keyword>
<evidence type="ECO:0000256" key="4">
    <source>
        <dbReference type="ARBA" id="ARBA00022723"/>
    </source>
</evidence>
<dbReference type="GO" id="GO:0005524">
    <property type="term" value="F:ATP binding"/>
    <property type="evidence" value="ECO:0007669"/>
    <property type="project" value="UniProtKB-KW"/>
</dbReference>
<feature type="binding site" evidence="9">
    <location>
        <position position="212"/>
    </location>
    <ligand>
        <name>ATP</name>
        <dbReference type="ChEBI" id="CHEBI:30616"/>
    </ligand>
</feature>
<dbReference type="GO" id="GO:0052725">
    <property type="term" value="F:inositol-1,3,4-trisphosphate 6-kinase activity"/>
    <property type="evidence" value="ECO:0007669"/>
    <property type="project" value="InterPro"/>
</dbReference>
<name>A0A087U0Z6_STEMI</name>
<feature type="non-terminal residue" evidence="12">
    <location>
        <position position="256"/>
    </location>
</feature>
<dbReference type="GO" id="GO:0052726">
    <property type="term" value="F:inositol-1,3,4-trisphosphate 5-kinase activity"/>
    <property type="evidence" value="ECO:0007669"/>
    <property type="project" value="InterPro"/>
</dbReference>